<reference evidence="2" key="1">
    <citation type="submission" date="2021-01" db="EMBL/GenBank/DDBJ databases">
        <authorList>
            <person name="Kaushik A."/>
        </authorList>
    </citation>
    <scope>NUCLEOTIDE SEQUENCE</scope>
    <source>
        <strain evidence="2">AG2-2IIIB</strain>
    </source>
</reference>
<feature type="compositionally biased region" description="Polar residues" evidence="1">
    <location>
        <begin position="514"/>
        <end position="528"/>
    </location>
</feature>
<evidence type="ECO:0000313" key="3">
    <source>
        <dbReference type="Proteomes" id="UP000663843"/>
    </source>
</evidence>
<proteinExistence type="predicted"/>
<feature type="region of interest" description="Disordered" evidence="1">
    <location>
        <begin position="551"/>
        <end position="667"/>
    </location>
</feature>
<dbReference type="Proteomes" id="UP000663843">
    <property type="component" value="Unassembled WGS sequence"/>
</dbReference>
<feature type="compositionally biased region" description="Low complexity" evidence="1">
    <location>
        <begin position="467"/>
        <end position="506"/>
    </location>
</feature>
<sequence>MNLTGELRTPHFASDKYPEHWGPFELHTMVPYDPGLKALEVTNYQIVIEYEPANRSVIVGFDDFAPAWPTDEVLSRKAIQRRDKYREMAQFRALVKIKKVKYLSAEGIERLRDAGADVSDEACRQGLWIAVYGKYDNYPSYLPGEKNKPTKHLLEVQVIHRDECQTMRKLYIASMDPRTAVRSFLYFERIKLIRSMEEVSKQDNGRTEIEDRSVEWFVKKIMEMFPTDETSVPEKRDNYRGARRHTSEVRHVLVCHAEWLLTQSKVYRGTDRYMSKRVLEEWVDLAPQMREIAAREERAGWGVWDAVWDKVDFTEHRNKEEKKYNYYLKVLKQEERTKPVPSSSRSERSALRSAKLNKGKGRATTADEETYAYRWIPDPISDEEDDGGFSQDETEWIDRIKRPRIDWNRDAGPSGAPLSHSSPSLGDRPDDRMSSSLPHDQYQPGPSLTNRTLSSSRVPTATSQLPPRSARGASPRASTSSSQNPSNSWKSTSQKGPSPTTPPTSRKSLDTRCSHLSAQTRPQSSETADVINVSSDVIYVSSDEDLAADVARSSIAPRNDVIDITDSPSEGGDESMRAVSDMGELEDDPMEGRDQDEPSYPRQRTSVLRETVVAETPPPGSRPQPSSSRPKSPPVEEIGDSQDEFNSSDSESKYGPRPPRPLTPKRQRIEKLKKLNDEILLFAPMVNSTVYVPQTWNAWKCNYPNQNLGPGCDPKAAQTMTCRFEIKLSDPSWEVQRLLNEDIRDAEFLKHIMTKPSIFKGPTDELVVAIFERVVELHREDHFQRWGVKRVITDIGGAYRAHFEPLNEDDEI</sequence>
<protein>
    <submittedName>
        <fullName evidence="2">Uncharacterized protein</fullName>
    </submittedName>
</protein>
<feature type="compositionally biased region" description="Basic and acidic residues" evidence="1">
    <location>
        <begin position="396"/>
        <end position="409"/>
    </location>
</feature>
<evidence type="ECO:0000256" key="1">
    <source>
        <dbReference type="SAM" id="MobiDB-lite"/>
    </source>
</evidence>
<gene>
    <name evidence="2" type="ORF">RDB_LOCUS152195</name>
</gene>
<feature type="compositionally biased region" description="Polar residues" evidence="1">
    <location>
        <begin position="434"/>
        <end position="466"/>
    </location>
</feature>
<name>A0A8H3D577_9AGAM</name>
<dbReference type="AlphaFoldDB" id="A0A8H3D577"/>
<dbReference type="EMBL" id="CAJMWT010005879">
    <property type="protein sequence ID" value="CAE6510577.1"/>
    <property type="molecule type" value="Genomic_DNA"/>
</dbReference>
<organism evidence="2 3">
    <name type="scientific">Rhizoctonia solani</name>
    <dbReference type="NCBI Taxonomy" id="456999"/>
    <lineage>
        <taxon>Eukaryota</taxon>
        <taxon>Fungi</taxon>
        <taxon>Dikarya</taxon>
        <taxon>Basidiomycota</taxon>
        <taxon>Agaricomycotina</taxon>
        <taxon>Agaricomycetes</taxon>
        <taxon>Cantharellales</taxon>
        <taxon>Ceratobasidiaceae</taxon>
        <taxon>Rhizoctonia</taxon>
    </lineage>
</organism>
<comment type="caution">
    <text evidence="2">The sequence shown here is derived from an EMBL/GenBank/DDBJ whole genome shotgun (WGS) entry which is preliminary data.</text>
</comment>
<feature type="compositionally biased region" description="Acidic residues" evidence="1">
    <location>
        <begin position="380"/>
        <end position="395"/>
    </location>
</feature>
<evidence type="ECO:0000313" key="2">
    <source>
        <dbReference type="EMBL" id="CAE6510577.1"/>
    </source>
</evidence>
<feature type="region of interest" description="Disordered" evidence="1">
    <location>
        <begin position="335"/>
        <end position="528"/>
    </location>
</feature>
<accession>A0A8H3D577</accession>